<sequence>MRLNRELIQHLANVFEISPEDIKDIVPMDVGMTNSSFVFTVKDVRYVVRVPGDGTENFISRKNEAEVYQAIETLKIADEVFDFDPETGIKITYYYPNSRNVANDEWPLIRQAMQIMRKLHQAELVVDHYFDIEKKLQQFEAMCRKVDCLDQRDYQKALTMLDVPLEMIRTTDAPYILCHGDAANVNFLVLEDQSLKLLDWEYSGMCHGVADVAMFGVFSDYSEKQFLDLLKWYFGREPKIDEIQLYYSYIAVSGILWSMWAEYRQYHGEDFGNYAQINYEMGINYSKLVADYK</sequence>
<dbReference type="Pfam" id="PF01633">
    <property type="entry name" value="Choline_kinase"/>
    <property type="match status" value="1"/>
</dbReference>
<organism evidence="1 2">
    <name type="scientific">Candidatus Enterococcus moelleringii</name>
    <dbReference type="NCBI Taxonomy" id="2815325"/>
    <lineage>
        <taxon>Bacteria</taxon>
        <taxon>Bacillati</taxon>
        <taxon>Bacillota</taxon>
        <taxon>Bacilli</taxon>
        <taxon>Lactobacillales</taxon>
        <taxon>Enterococcaceae</taxon>
        <taxon>Enterococcus</taxon>
    </lineage>
</organism>
<evidence type="ECO:0000313" key="2">
    <source>
        <dbReference type="Proteomes" id="UP000664601"/>
    </source>
</evidence>
<dbReference type="Gene3D" id="3.30.200.20">
    <property type="entry name" value="Phosphorylase Kinase, domain 1"/>
    <property type="match status" value="1"/>
</dbReference>
<dbReference type="SUPFAM" id="SSF56112">
    <property type="entry name" value="Protein kinase-like (PK-like)"/>
    <property type="match status" value="1"/>
</dbReference>
<keyword evidence="2" id="KW-1185">Reference proteome</keyword>
<dbReference type="Gene3D" id="3.90.1200.10">
    <property type="match status" value="1"/>
</dbReference>
<accession>A0ABS3LA83</accession>
<name>A0ABS3LA83_9ENTE</name>
<proteinExistence type="predicted"/>
<dbReference type="PANTHER" id="PTHR40086:SF1">
    <property type="entry name" value="CELL CYCLE REGULATOR CCRZ"/>
    <property type="match status" value="1"/>
</dbReference>
<comment type="caution">
    <text evidence="1">The sequence shown here is derived from an EMBL/GenBank/DDBJ whole genome shotgun (WGS) entry which is preliminary data.</text>
</comment>
<dbReference type="EMBL" id="JAFREM010000012">
    <property type="protein sequence ID" value="MBO1305943.1"/>
    <property type="molecule type" value="Genomic_DNA"/>
</dbReference>
<dbReference type="InterPro" id="IPR011009">
    <property type="entry name" value="Kinase-like_dom_sf"/>
</dbReference>
<protein>
    <submittedName>
        <fullName evidence="1">Phosphotransferase family protein</fullName>
    </submittedName>
</protein>
<dbReference type="PANTHER" id="PTHR40086">
    <property type="entry name" value="PHOSPHOTRANSFERASE YTMP-RELATED"/>
    <property type="match status" value="1"/>
</dbReference>
<dbReference type="CDD" id="cd05151">
    <property type="entry name" value="ChoK-like"/>
    <property type="match status" value="1"/>
</dbReference>
<evidence type="ECO:0000313" key="1">
    <source>
        <dbReference type="EMBL" id="MBO1305943.1"/>
    </source>
</evidence>
<reference evidence="1 2" key="1">
    <citation type="submission" date="2021-03" db="EMBL/GenBank/DDBJ databases">
        <title>Enterococcal diversity collection.</title>
        <authorList>
            <person name="Gilmore M.S."/>
            <person name="Schwartzman J."/>
            <person name="Van Tyne D."/>
            <person name="Martin M."/>
            <person name="Earl A.M."/>
            <person name="Manson A.L."/>
            <person name="Straub T."/>
            <person name="Salamzade R."/>
            <person name="Saavedra J."/>
            <person name="Lebreton F."/>
            <person name="Prichula J."/>
            <person name="Schaufler K."/>
            <person name="Gaca A."/>
            <person name="Sgardioli B."/>
            <person name="Wagenaar J."/>
            <person name="Strong T."/>
        </authorList>
    </citation>
    <scope>NUCLEOTIDE SEQUENCE [LARGE SCALE GENOMIC DNA]</scope>
    <source>
        <strain evidence="1 2">669A</strain>
    </source>
</reference>
<gene>
    <name evidence="1" type="ORF">JZO70_07215</name>
</gene>
<dbReference type="RefSeq" id="WP_207672876.1">
    <property type="nucleotide sequence ID" value="NZ_JAFREM010000012.1"/>
</dbReference>
<dbReference type="Proteomes" id="UP000664601">
    <property type="component" value="Unassembled WGS sequence"/>
</dbReference>
<dbReference type="InterPro" id="IPR052077">
    <property type="entry name" value="CcrZ_PhaseVar_Mediator"/>
</dbReference>